<dbReference type="EMBL" id="JADDOJ010000029">
    <property type="protein sequence ID" value="MBE7940722.1"/>
    <property type="molecule type" value="Genomic_DNA"/>
</dbReference>
<comment type="caution">
    <text evidence="2">The sequence shown here is derived from an EMBL/GenBank/DDBJ whole genome shotgun (WGS) entry which is preliminary data.</text>
</comment>
<feature type="signal peptide" evidence="1">
    <location>
        <begin position="1"/>
        <end position="27"/>
    </location>
</feature>
<keyword evidence="3" id="KW-1185">Reference proteome</keyword>
<keyword evidence="1" id="KW-0732">Signal</keyword>
<feature type="chain" id="PRO_5047092296" description="Copper resistance protein" evidence="1">
    <location>
        <begin position="28"/>
        <end position="136"/>
    </location>
</feature>
<dbReference type="Proteomes" id="UP000715965">
    <property type="component" value="Unassembled WGS sequence"/>
</dbReference>
<evidence type="ECO:0000313" key="3">
    <source>
        <dbReference type="Proteomes" id="UP000715965"/>
    </source>
</evidence>
<organism evidence="2 3">
    <name type="scientific">Ramlibacter aquaticus</name>
    <dbReference type="NCBI Taxonomy" id="2780094"/>
    <lineage>
        <taxon>Bacteria</taxon>
        <taxon>Pseudomonadati</taxon>
        <taxon>Pseudomonadota</taxon>
        <taxon>Betaproteobacteria</taxon>
        <taxon>Burkholderiales</taxon>
        <taxon>Comamonadaceae</taxon>
        <taxon>Ramlibacter</taxon>
    </lineage>
</organism>
<name>A0ABR9SEF1_9BURK</name>
<proteinExistence type="predicted"/>
<evidence type="ECO:0000313" key="2">
    <source>
        <dbReference type="EMBL" id="MBE7940722.1"/>
    </source>
</evidence>
<sequence>MSRQLYPRLATIYLVVLSLLFSQLALANYVCAPAKAPDEPAQMEMSTGEPCENMDMSAGKAMDQEQPVLCHQHCLNAPQSFDPVHVPAVSLPAVVQALVVPVLVHGGAVGSVVFAHAARERPPPEPIFLSTLRLRV</sequence>
<evidence type="ECO:0008006" key="4">
    <source>
        <dbReference type="Google" id="ProtNLM"/>
    </source>
</evidence>
<gene>
    <name evidence="2" type="ORF">IM725_09090</name>
</gene>
<evidence type="ECO:0000256" key="1">
    <source>
        <dbReference type="SAM" id="SignalP"/>
    </source>
</evidence>
<reference evidence="2 3" key="1">
    <citation type="submission" date="2020-10" db="EMBL/GenBank/DDBJ databases">
        <title>Draft genome of Ramlibacter aquaticus LMG 30558.</title>
        <authorList>
            <person name="Props R."/>
        </authorList>
    </citation>
    <scope>NUCLEOTIDE SEQUENCE [LARGE SCALE GENOMIC DNA]</scope>
    <source>
        <strain evidence="2 3">LMG 30558</strain>
    </source>
</reference>
<accession>A0ABR9SEF1</accession>
<protein>
    <recommendedName>
        <fullName evidence="4">Copper resistance protein</fullName>
    </recommendedName>
</protein>